<dbReference type="Pfam" id="PF07228">
    <property type="entry name" value="SpoIIE"/>
    <property type="match status" value="1"/>
</dbReference>
<proteinExistence type="predicted"/>
<dbReference type="AlphaFoldDB" id="A0A4Q9DWV6"/>
<organism evidence="5 6">
    <name type="scientific">Paenibacillus thalictri</name>
    <dbReference type="NCBI Taxonomy" id="2527873"/>
    <lineage>
        <taxon>Bacteria</taxon>
        <taxon>Bacillati</taxon>
        <taxon>Bacillota</taxon>
        <taxon>Bacilli</taxon>
        <taxon>Bacillales</taxon>
        <taxon>Paenibacillaceae</taxon>
        <taxon>Paenibacillus</taxon>
    </lineage>
</organism>
<accession>A0A4Q9DWV6</accession>
<dbReference type="Gene3D" id="3.60.40.10">
    <property type="entry name" value="PPM-type phosphatase domain"/>
    <property type="match status" value="1"/>
</dbReference>
<gene>
    <name evidence="5" type="ORF">EYB31_00610</name>
</gene>
<dbReference type="OrthoDB" id="9763484at2"/>
<reference evidence="5 6" key="1">
    <citation type="submission" date="2019-02" db="EMBL/GenBank/DDBJ databases">
        <title>Paenibacillus sp. nov., isolated from surface-sterilized tissue of Thalictrum simplex L.</title>
        <authorList>
            <person name="Tuo L."/>
        </authorList>
    </citation>
    <scope>NUCLEOTIDE SEQUENCE [LARGE SCALE GENOMIC DNA]</scope>
    <source>
        <strain evidence="5 6">N2SHLJ1</strain>
    </source>
</reference>
<evidence type="ECO:0000256" key="1">
    <source>
        <dbReference type="ARBA" id="ARBA00022801"/>
    </source>
</evidence>
<evidence type="ECO:0000313" key="6">
    <source>
        <dbReference type="Proteomes" id="UP000293142"/>
    </source>
</evidence>
<feature type="domain" description="PPM-type phosphatase" evidence="4">
    <location>
        <begin position="375"/>
        <end position="601"/>
    </location>
</feature>
<name>A0A4Q9DWV6_9BACL</name>
<sequence>MMISRDRGVMRVVMLASIIIVMSILLAGSIVYVLTENEVVKKLKQKDLLYIAESVASKVDGRMQRAMESSLLLAQDPEIIAWLQNGETDEQMGKHSIEKLARLAKGFDYSNAFIVSTLTRHYWTEEGRIVDTMDPANPLNRWFFDFLGKQRQLEMFIDYNDKREDTFAFINVMMGDPKHPSGVAGVGMNLKSLSDEFAKYKYGQSSHLWLVDNTGKISLSDNVAHDGKMISGFIPDSVVKGIGIGTGSIAAGPQVLEYTNDRGEIVDLIGYPLKSTNWELLFQIDRSETVSFLEKVKLHTWLATGICIVVMTFLFFVISRYLANPYKRALELNEQLERLVSERTRQLKEQTLKLTDSIDYAQRIQEAILPSKQILDGFLKEHFLLWKPRDVVGGDFYWAKQARSGYFIAVGDCTGHGVPGALMTMLAVSILNLIVESENDDDPALIIGKLNAVIKQMMKRDQGDPFSDDGLDIGICLVRNDHLVFAGAKCSLFAKYGTELKTVSGDRKSVGSRKTTSAFQFTNTRLQLENGTSFYMTTDGYLDQNGGEKNYSFGKQRFAELIRSCGEKPLTEQEVEFRSQLKHYMGDEPQRDDITLLGFKA</sequence>
<keyword evidence="6" id="KW-1185">Reference proteome</keyword>
<evidence type="ECO:0000256" key="2">
    <source>
        <dbReference type="SAM" id="Coils"/>
    </source>
</evidence>
<keyword evidence="2" id="KW-0175">Coiled coil</keyword>
<dbReference type="SMART" id="SM00331">
    <property type="entry name" value="PP2C_SIG"/>
    <property type="match status" value="1"/>
</dbReference>
<feature type="coiled-coil region" evidence="2">
    <location>
        <begin position="326"/>
        <end position="353"/>
    </location>
</feature>
<dbReference type="PANTHER" id="PTHR43156:SF9">
    <property type="entry name" value="HAMP DOMAIN-CONTAINING PROTEIN"/>
    <property type="match status" value="1"/>
</dbReference>
<dbReference type="Gene3D" id="3.30.450.20">
    <property type="entry name" value="PAS domain"/>
    <property type="match status" value="1"/>
</dbReference>
<dbReference type="EMBL" id="SIRE01000002">
    <property type="protein sequence ID" value="TBL81549.1"/>
    <property type="molecule type" value="Genomic_DNA"/>
</dbReference>
<comment type="caution">
    <text evidence="5">The sequence shown here is derived from an EMBL/GenBank/DDBJ whole genome shotgun (WGS) entry which is preliminary data.</text>
</comment>
<dbReference type="Proteomes" id="UP000293142">
    <property type="component" value="Unassembled WGS sequence"/>
</dbReference>
<keyword evidence="1" id="KW-0378">Hydrolase</keyword>
<protein>
    <submittedName>
        <fullName evidence="5">Stage II sporulation protein E</fullName>
    </submittedName>
</protein>
<keyword evidence="3" id="KW-1133">Transmembrane helix</keyword>
<keyword evidence="3" id="KW-0812">Transmembrane</keyword>
<dbReference type="PANTHER" id="PTHR43156">
    <property type="entry name" value="STAGE II SPORULATION PROTEIN E-RELATED"/>
    <property type="match status" value="1"/>
</dbReference>
<keyword evidence="3" id="KW-0472">Membrane</keyword>
<dbReference type="InterPro" id="IPR001932">
    <property type="entry name" value="PPM-type_phosphatase-like_dom"/>
</dbReference>
<evidence type="ECO:0000259" key="4">
    <source>
        <dbReference type="SMART" id="SM00331"/>
    </source>
</evidence>
<dbReference type="GO" id="GO:0016791">
    <property type="term" value="F:phosphatase activity"/>
    <property type="evidence" value="ECO:0007669"/>
    <property type="project" value="TreeGrafter"/>
</dbReference>
<feature type="transmembrane region" description="Helical" evidence="3">
    <location>
        <begin position="12"/>
        <end position="34"/>
    </location>
</feature>
<dbReference type="InterPro" id="IPR052016">
    <property type="entry name" value="Bact_Sigma-Reg"/>
</dbReference>
<feature type="transmembrane region" description="Helical" evidence="3">
    <location>
        <begin position="298"/>
        <end position="318"/>
    </location>
</feature>
<evidence type="ECO:0000313" key="5">
    <source>
        <dbReference type="EMBL" id="TBL81549.1"/>
    </source>
</evidence>
<dbReference type="InterPro" id="IPR036457">
    <property type="entry name" value="PPM-type-like_dom_sf"/>
</dbReference>
<evidence type="ECO:0000256" key="3">
    <source>
        <dbReference type="SAM" id="Phobius"/>
    </source>
</evidence>